<feature type="transmembrane region" description="Helical" evidence="6">
    <location>
        <begin position="495"/>
        <end position="515"/>
    </location>
</feature>
<dbReference type="Pfam" id="PF01554">
    <property type="entry name" value="MatE"/>
    <property type="match status" value="2"/>
</dbReference>
<evidence type="ECO:0000256" key="4">
    <source>
        <dbReference type="ARBA" id="ARBA00022989"/>
    </source>
</evidence>
<organism evidence="7 8">
    <name type="scientific">Wickerhamomyces mucosus</name>
    <dbReference type="NCBI Taxonomy" id="1378264"/>
    <lineage>
        <taxon>Eukaryota</taxon>
        <taxon>Fungi</taxon>
        <taxon>Dikarya</taxon>
        <taxon>Ascomycota</taxon>
        <taxon>Saccharomycotina</taxon>
        <taxon>Saccharomycetes</taxon>
        <taxon>Phaffomycetales</taxon>
        <taxon>Wickerhamomycetaceae</taxon>
        <taxon>Wickerhamomyces</taxon>
    </lineage>
</organism>
<feature type="transmembrane region" description="Helical" evidence="6">
    <location>
        <begin position="568"/>
        <end position="588"/>
    </location>
</feature>
<sequence length="634" mass="71787">MVNILSSNNFQRIPPVENYVLNRKNPHRALISIYNSSPSKRLYESFDCTITDQRSFSSLPVECNLYDILNNEDVLFNDEEDDDDELNRTISLPFQNERSIVSSELNWLLSEHSRHHSSINYNDTMRNESSDTKLQMKQNWYTDTSLDYQNFINIVKKNQSQFKKPPQDEHSILLNPDEFIDEEFEETISSIGEFKKLINYSIPLIMTFLLDQSFQFISVIIVGHIGTNELAAISLSIMANNIIFSIFEGMSTALDTLCPQAFGSGDFHTVGIHFQRCTILSLILYIPFGGVWWYSGDILALIISDSKVVTLAGMYQKYTLPSVPAFIVFETLKRFLQAQGIFQAATYVLFISVPFSSIMSYLLVWNFELGFYGSAIACNLNAWLIMTLLILYTSFIEGFRCWGGFSKEALQNWGKLMKLSLPGILIFFTESFLYEIMTLIASNFGTKYLAVQTTASTVTSLLYTIPFSIGIAGSTRIANFIGARKLDSAKKSTKIAIYASVLVGILNYGVVTLFSQDIIEIFTDDLLIIEMAREIFPIVGLTQIMDAVNTVAGGCLRGEGMQRIGSIANVVGYLIIGIPTGWLLSYHFHLKLFGLWYTNGIVLTFIGGLQTWFALDANWEQIQFEADERNRYEN</sequence>
<keyword evidence="4 6" id="KW-1133">Transmembrane helix</keyword>
<dbReference type="PANTHER" id="PTHR11206">
    <property type="entry name" value="MULTIDRUG RESISTANCE PROTEIN"/>
    <property type="match status" value="1"/>
</dbReference>
<evidence type="ECO:0000256" key="3">
    <source>
        <dbReference type="ARBA" id="ARBA00022692"/>
    </source>
</evidence>
<feature type="transmembrane region" description="Helical" evidence="6">
    <location>
        <begin position="344"/>
        <end position="365"/>
    </location>
</feature>
<protein>
    <recommendedName>
        <fullName evidence="9">MATE efflux family protein</fullName>
    </recommendedName>
</protein>
<evidence type="ECO:0000256" key="6">
    <source>
        <dbReference type="SAM" id="Phobius"/>
    </source>
</evidence>
<evidence type="ECO:0000313" key="8">
    <source>
        <dbReference type="Proteomes" id="UP000769528"/>
    </source>
</evidence>
<evidence type="ECO:0000256" key="1">
    <source>
        <dbReference type="ARBA" id="ARBA00004141"/>
    </source>
</evidence>
<reference evidence="7" key="1">
    <citation type="journal article" date="2021" name="Open Biol.">
        <title>Shared evolutionary footprints suggest mitochondrial oxidative damage underlies multiple complex I losses in fungi.</title>
        <authorList>
            <person name="Schikora-Tamarit M.A."/>
            <person name="Marcet-Houben M."/>
            <person name="Nosek J."/>
            <person name="Gabaldon T."/>
        </authorList>
    </citation>
    <scope>NUCLEOTIDE SEQUENCE</scope>
    <source>
        <strain evidence="7">CBS6341</strain>
    </source>
</reference>
<evidence type="ECO:0000313" key="7">
    <source>
        <dbReference type="EMBL" id="KAH3667903.1"/>
    </source>
</evidence>
<dbReference type="GO" id="GO:1990961">
    <property type="term" value="P:xenobiotic detoxification by transmembrane export across the plasma membrane"/>
    <property type="evidence" value="ECO:0007669"/>
    <property type="project" value="InterPro"/>
</dbReference>
<dbReference type="CDD" id="cd13132">
    <property type="entry name" value="MATE_eukaryotic"/>
    <property type="match status" value="1"/>
</dbReference>
<comment type="similarity">
    <text evidence="2">Belongs to the multi antimicrobial extrusion (MATE) (TC 2.A.66.1) family.</text>
</comment>
<dbReference type="EMBL" id="JAEUBF010001375">
    <property type="protein sequence ID" value="KAH3667903.1"/>
    <property type="molecule type" value="Genomic_DNA"/>
</dbReference>
<name>A0A9P8P966_9ASCO</name>
<dbReference type="Proteomes" id="UP000769528">
    <property type="component" value="Unassembled WGS sequence"/>
</dbReference>
<keyword evidence="8" id="KW-1185">Reference proteome</keyword>
<feature type="transmembrane region" description="Helical" evidence="6">
    <location>
        <begin position="371"/>
        <end position="395"/>
    </location>
</feature>
<accession>A0A9P8P966</accession>
<dbReference type="InterPro" id="IPR045069">
    <property type="entry name" value="MATE_euk"/>
</dbReference>
<evidence type="ECO:0000256" key="2">
    <source>
        <dbReference type="ARBA" id="ARBA00010199"/>
    </source>
</evidence>
<dbReference type="AlphaFoldDB" id="A0A9P8P966"/>
<gene>
    <name evidence="7" type="ORF">WICMUC_005181</name>
</gene>
<comment type="caution">
    <text evidence="7">The sequence shown here is derived from an EMBL/GenBank/DDBJ whole genome shotgun (WGS) entry which is preliminary data.</text>
</comment>
<feature type="transmembrane region" description="Helical" evidence="6">
    <location>
        <begin position="416"/>
        <end position="441"/>
    </location>
</feature>
<evidence type="ECO:0000256" key="5">
    <source>
        <dbReference type="ARBA" id="ARBA00023136"/>
    </source>
</evidence>
<proteinExistence type="inferred from homology"/>
<dbReference type="GO" id="GO:0015297">
    <property type="term" value="F:antiporter activity"/>
    <property type="evidence" value="ECO:0007669"/>
    <property type="project" value="InterPro"/>
</dbReference>
<keyword evidence="5 6" id="KW-0472">Membrane</keyword>
<dbReference type="InterPro" id="IPR002528">
    <property type="entry name" value="MATE_fam"/>
</dbReference>
<feature type="transmembrane region" description="Helical" evidence="6">
    <location>
        <begin position="461"/>
        <end position="483"/>
    </location>
</feature>
<reference evidence="7" key="2">
    <citation type="submission" date="2021-01" db="EMBL/GenBank/DDBJ databases">
        <authorList>
            <person name="Schikora-Tamarit M.A."/>
        </authorList>
    </citation>
    <scope>NUCLEOTIDE SEQUENCE</scope>
    <source>
        <strain evidence="7">CBS6341</strain>
    </source>
</reference>
<dbReference type="GO" id="GO:0016020">
    <property type="term" value="C:membrane"/>
    <property type="evidence" value="ECO:0007669"/>
    <property type="project" value="UniProtKB-SubCell"/>
</dbReference>
<dbReference type="NCBIfam" id="TIGR00797">
    <property type="entry name" value="matE"/>
    <property type="match status" value="1"/>
</dbReference>
<keyword evidence="3 6" id="KW-0812">Transmembrane</keyword>
<feature type="transmembrane region" description="Helical" evidence="6">
    <location>
        <begin position="594"/>
        <end position="615"/>
    </location>
</feature>
<comment type="subcellular location">
    <subcellularLocation>
        <location evidence="1">Membrane</location>
        <topology evidence="1">Multi-pass membrane protein</topology>
    </subcellularLocation>
</comment>
<evidence type="ECO:0008006" key="9">
    <source>
        <dbReference type="Google" id="ProtNLM"/>
    </source>
</evidence>
<feature type="transmembrane region" description="Helical" evidence="6">
    <location>
        <begin position="282"/>
        <end position="303"/>
    </location>
</feature>
<dbReference type="GO" id="GO:0042910">
    <property type="term" value="F:xenobiotic transmembrane transporter activity"/>
    <property type="evidence" value="ECO:0007669"/>
    <property type="project" value="InterPro"/>
</dbReference>
<dbReference type="OrthoDB" id="2126698at2759"/>